<proteinExistence type="predicted"/>
<sequence length="85" mass="8921">GTPVITVEDSGEPANIVRDGETGSVCAPQPQEIAAAMARLWADPARAIAMGEAGRESIAHITWQNVARRLGTALGYADYLAARES</sequence>
<feature type="domain" description="Glycosyl transferase family 1" evidence="2">
    <location>
        <begin position="1"/>
        <end position="56"/>
    </location>
</feature>
<dbReference type="AlphaFoldDB" id="A0A060BW08"/>
<dbReference type="Gene3D" id="3.40.50.2000">
    <property type="entry name" value="Glycogen Phosphorylase B"/>
    <property type="match status" value="1"/>
</dbReference>
<evidence type="ECO:0000259" key="2">
    <source>
        <dbReference type="Pfam" id="PF00534"/>
    </source>
</evidence>
<dbReference type="EMBL" id="KF117432">
    <property type="protein sequence ID" value="AIA84686.1"/>
    <property type="molecule type" value="Genomic_DNA"/>
</dbReference>
<dbReference type="SUPFAM" id="SSF53756">
    <property type="entry name" value="UDP-Glycosyltransferase/glycogen phosphorylase"/>
    <property type="match status" value="1"/>
</dbReference>
<dbReference type="Pfam" id="PF00534">
    <property type="entry name" value="Glycos_transf_1"/>
    <property type="match status" value="1"/>
</dbReference>
<evidence type="ECO:0000313" key="3">
    <source>
        <dbReference type="EMBL" id="AIA84686.1"/>
    </source>
</evidence>
<organism evidence="3">
    <name type="scientific">uncultured Cupriavidus sp</name>
    <dbReference type="NCBI Taxonomy" id="314008"/>
    <lineage>
        <taxon>Bacteria</taxon>
        <taxon>Pseudomonadati</taxon>
        <taxon>Pseudomonadota</taxon>
        <taxon>Betaproteobacteria</taxon>
        <taxon>Burkholderiales</taxon>
        <taxon>Burkholderiaceae</taxon>
        <taxon>Cupriavidus</taxon>
        <taxon>environmental samples</taxon>
    </lineage>
</organism>
<evidence type="ECO:0000256" key="1">
    <source>
        <dbReference type="SAM" id="MobiDB-lite"/>
    </source>
</evidence>
<reference evidence="3" key="1">
    <citation type="journal article" date="2013" name="Environ. Microbiol.">
        <title>Seasonally variable intestinal metagenomes of the red palm weevil (Rhynchophorus ferrugineus).</title>
        <authorList>
            <person name="Jia S."/>
            <person name="Zhang X."/>
            <person name="Zhang G."/>
            <person name="Yin A."/>
            <person name="Zhang S."/>
            <person name="Li F."/>
            <person name="Wang L."/>
            <person name="Zhao D."/>
            <person name="Yun Q."/>
            <person name="Tala"/>
            <person name="Wang J."/>
            <person name="Sun G."/>
            <person name="Baabdullah M."/>
            <person name="Yu X."/>
            <person name="Hu S."/>
            <person name="Al-Mssallem I.S."/>
            <person name="Yu J."/>
        </authorList>
    </citation>
    <scope>NUCLEOTIDE SEQUENCE</scope>
</reference>
<name>A0A060BW08_9BURK</name>
<dbReference type="InterPro" id="IPR001296">
    <property type="entry name" value="Glyco_trans_1"/>
</dbReference>
<feature type="region of interest" description="Disordered" evidence="1">
    <location>
        <begin position="1"/>
        <end position="24"/>
    </location>
</feature>
<accession>A0A060BW08</accession>
<feature type="non-terminal residue" evidence="3">
    <location>
        <position position="1"/>
    </location>
</feature>
<dbReference type="GO" id="GO:0016757">
    <property type="term" value="F:glycosyltransferase activity"/>
    <property type="evidence" value="ECO:0007669"/>
    <property type="project" value="InterPro"/>
</dbReference>
<protein>
    <submittedName>
        <fullName evidence="3">CAZy families GT4 protein</fullName>
    </submittedName>
</protein>